<name>A0A120K2J3_9SACH</name>
<accession>A0A120K2J3</accession>
<feature type="domain" description="Calcineurin-like phosphoesterase" evidence="5">
    <location>
        <begin position="1"/>
        <end position="149"/>
    </location>
</feature>
<evidence type="ECO:0000313" key="7">
    <source>
        <dbReference type="Proteomes" id="UP000243052"/>
    </source>
</evidence>
<dbReference type="InterPro" id="IPR024654">
    <property type="entry name" value="Calcineurin-like_PHP_lpxH"/>
</dbReference>
<dbReference type="EMBL" id="CP014246">
    <property type="protein sequence ID" value="AMD21677.1"/>
    <property type="molecule type" value="Genomic_DNA"/>
</dbReference>
<evidence type="ECO:0000256" key="4">
    <source>
        <dbReference type="SAM" id="MobiDB-lite"/>
    </source>
</evidence>
<dbReference type="SUPFAM" id="SSF56300">
    <property type="entry name" value="Metallo-dependent phosphatases"/>
    <property type="match status" value="1"/>
</dbReference>
<feature type="region of interest" description="Disordered" evidence="4">
    <location>
        <begin position="172"/>
        <end position="250"/>
    </location>
</feature>
<dbReference type="InterPro" id="IPR029052">
    <property type="entry name" value="Metallo-depent_PP-like"/>
</dbReference>
<dbReference type="Gene3D" id="3.60.21.10">
    <property type="match status" value="2"/>
</dbReference>
<evidence type="ECO:0000256" key="1">
    <source>
        <dbReference type="ARBA" id="ARBA00005945"/>
    </source>
</evidence>
<dbReference type="InterPro" id="IPR000979">
    <property type="entry name" value="Phosphodiesterase_MJ0936/Vps29"/>
</dbReference>
<evidence type="ECO:0000259" key="5">
    <source>
        <dbReference type="Pfam" id="PF12850"/>
    </source>
</evidence>
<feature type="compositionally biased region" description="Acidic residues" evidence="4">
    <location>
        <begin position="234"/>
        <end position="250"/>
    </location>
</feature>
<evidence type="ECO:0000256" key="3">
    <source>
        <dbReference type="RuleBase" id="RU362040"/>
    </source>
</evidence>
<dbReference type="AlphaFoldDB" id="A0A120K2J3"/>
<dbReference type="RefSeq" id="XP_017988673.1">
    <property type="nucleotide sequence ID" value="XM_018133201.1"/>
</dbReference>
<sequence length="293" mass="32356">MLLLILSDSHIPDRALDLPSKFKKLLSVPNKIGQVLLLGNSTRSYQFLKFVNEISNNVVIVRGEFDNAMISTTQNLKEEIPMNTIIKQGDFKIGCCNGYTLVPKSDPLALLTLARQLDVDIMLWGGTHSVEAYTLEGKFFINPGSCTGSYSTDWPIQLDSVQGVKKLIGQSGNCKSGGDAVTESAAPNLGSAKRAEDTRHSPVRTEKEDVKPNDRNDSHIKGQKHDESQKETATTEDEDENSENDEEIDEVDVNGGCIPSFCLLDISGDTCTLYIYTYVNDEVKVDKVVYKKD</sequence>
<dbReference type="GeneID" id="28724979"/>
<evidence type="ECO:0000313" key="6">
    <source>
        <dbReference type="EMBL" id="AMD21677.1"/>
    </source>
</evidence>
<protein>
    <recommendedName>
        <fullName evidence="2 3">Vacuolar protein sorting-associated protein 29</fullName>
    </recommendedName>
</protein>
<dbReference type="Pfam" id="PF12850">
    <property type="entry name" value="Metallophos_2"/>
    <property type="match status" value="1"/>
</dbReference>
<comment type="similarity">
    <text evidence="1 3">Belongs to the VPS29 family.</text>
</comment>
<evidence type="ECO:0000256" key="2">
    <source>
        <dbReference type="ARBA" id="ARBA00017767"/>
    </source>
</evidence>
<dbReference type="Proteomes" id="UP000243052">
    <property type="component" value="Chromosome vi"/>
</dbReference>
<dbReference type="OrthoDB" id="10258130at2759"/>
<dbReference type="STRING" id="45286.A0A120K2J3"/>
<keyword evidence="7" id="KW-1185">Reference proteome</keyword>
<reference evidence="6 7" key="1">
    <citation type="submission" date="2016-01" db="EMBL/GenBank/DDBJ databases">
        <title>Genome sequence of the yeast Holleya sinecauda.</title>
        <authorList>
            <person name="Dietrich F.S."/>
        </authorList>
    </citation>
    <scope>NUCLEOTIDE SEQUENCE [LARGE SCALE GENOMIC DNA]</scope>
    <source>
        <strain evidence="6 7">ATCC 58844</strain>
    </source>
</reference>
<organism evidence="6 7">
    <name type="scientific">Eremothecium sinecaudum</name>
    <dbReference type="NCBI Taxonomy" id="45286"/>
    <lineage>
        <taxon>Eukaryota</taxon>
        <taxon>Fungi</taxon>
        <taxon>Dikarya</taxon>
        <taxon>Ascomycota</taxon>
        <taxon>Saccharomycotina</taxon>
        <taxon>Saccharomycetes</taxon>
        <taxon>Saccharomycetales</taxon>
        <taxon>Saccharomycetaceae</taxon>
        <taxon>Eremothecium</taxon>
    </lineage>
</organism>
<proteinExistence type="inferred from homology"/>
<gene>
    <name evidence="6" type="ORF">AW171_hschr63645</name>
</gene>
<feature type="compositionally biased region" description="Basic and acidic residues" evidence="4">
    <location>
        <begin position="193"/>
        <end position="230"/>
    </location>
</feature>
<dbReference type="PANTHER" id="PTHR11124">
    <property type="entry name" value="VACUOLAR SORTING PROTEIN VPS29"/>
    <property type="match status" value="1"/>
</dbReference>
<dbReference type="NCBIfam" id="TIGR00040">
    <property type="entry name" value="yfcE"/>
    <property type="match status" value="1"/>
</dbReference>